<gene>
    <name evidence="3" type="ORF">PYW07_002138</name>
</gene>
<evidence type="ECO:0000256" key="1">
    <source>
        <dbReference type="SAM" id="MobiDB-lite"/>
    </source>
</evidence>
<evidence type="ECO:0000313" key="3">
    <source>
        <dbReference type="EMBL" id="KAJ8721363.1"/>
    </source>
</evidence>
<accession>A0AAD7YMX4</accession>
<feature type="region of interest" description="Disordered" evidence="1">
    <location>
        <begin position="220"/>
        <end position="371"/>
    </location>
</feature>
<feature type="region of interest" description="Disordered" evidence="1">
    <location>
        <begin position="25"/>
        <end position="60"/>
    </location>
</feature>
<feature type="compositionally biased region" description="Basic and acidic residues" evidence="1">
    <location>
        <begin position="237"/>
        <end position="253"/>
    </location>
</feature>
<evidence type="ECO:0000259" key="2">
    <source>
        <dbReference type="Pfam" id="PF16012"/>
    </source>
</evidence>
<feature type="compositionally biased region" description="Basic and acidic residues" evidence="1">
    <location>
        <begin position="263"/>
        <end position="284"/>
    </location>
</feature>
<dbReference type="EMBL" id="JARGEI010000013">
    <property type="protein sequence ID" value="KAJ8721363.1"/>
    <property type="molecule type" value="Genomic_DNA"/>
</dbReference>
<feature type="compositionally biased region" description="Basic and acidic residues" evidence="1">
    <location>
        <begin position="353"/>
        <end position="369"/>
    </location>
</feature>
<feature type="compositionally biased region" description="Basic and acidic residues" evidence="1">
    <location>
        <begin position="163"/>
        <end position="181"/>
    </location>
</feature>
<protein>
    <recommendedName>
        <fullName evidence="2">DUF4780 domain-containing protein</fullName>
    </recommendedName>
</protein>
<feature type="compositionally biased region" description="Basic residues" evidence="1">
    <location>
        <begin position="302"/>
        <end position="313"/>
    </location>
</feature>
<reference evidence="3" key="1">
    <citation type="submission" date="2023-03" db="EMBL/GenBank/DDBJ databases">
        <title>Chromosome-level genomes of two armyworms, Mythimna separata and Mythimna loreyi, provide insights into the biosynthesis and reception of sex pheromones.</title>
        <authorList>
            <person name="Zhao H."/>
        </authorList>
    </citation>
    <scope>NUCLEOTIDE SEQUENCE</scope>
    <source>
        <strain evidence="3">BeijingLab</strain>
        <tissue evidence="3">Pupa</tissue>
    </source>
</reference>
<dbReference type="Pfam" id="PF16012">
    <property type="entry name" value="DUF4780"/>
    <property type="match status" value="1"/>
</dbReference>
<sequence length="627" mass="69537">MIPMPKSLPPFYPYIPSVLRKGNLESPKAHQNSTNMKQSSKITTQVGPGQAGESHADSSVSPHRILGGGTNLLIGAASSARPSAETAHPIPAQATLHAPDANTLTPAATHAMNTRLTLSAPSSAWHQSMVRKSVTNNPDNDTDKAHLASLGKELRALARQRRKTEARLRYTNPEHDSERAYDSSGPTPIRADEVRMLVTKHEKICARERELSDRMRKIRESFGRRDTQTAATPGVRDQPEVREGATRSEKRSDAGTGGVCDQPEVRDGETRTEKGPDAERREQGTTRAGSLNQNLIDAQNNKTRRKRARRPRPLRVPVERATPGTSEPQPGPSGLGLVKRMRPDDTASPSELQEDRKRARTETAPREQKTYAQTTNDTPEHLAVAICFSPFSRDITRNEATRVKVELDRLLMESDLALLPAFRGYPRLRDGALQMWCEDENALTWLTQNVPLIRLPNTDLTLTVVLQSDVPPRVRAALYVPRYNGPIERLQHLLARQNPWYNIGRWSLYRATSVGGSNHGTYLTLGIPVEELDTIRGRERRIAYSLGSIYVRFYRRSNPKGISNEPSTFHADVSRLEEEMAHAAMNDILENAPASPRWPAQLLATSPSNDESGTEEGGELSEGSFSS</sequence>
<name>A0AAD7YMX4_MYTSE</name>
<feature type="region of interest" description="Disordered" evidence="1">
    <location>
        <begin position="599"/>
        <end position="627"/>
    </location>
</feature>
<dbReference type="Proteomes" id="UP001231518">
    <property type="component" value="Chromosome 12"/>
</dbReference>
<feature type="region of interest" description="Disordered" evidence="1">
    <location>
        <begin position="159"/>
        <end position="188"/>
    </location>
</feature>
<feature type="compositionally biased region" description="Polar residues" evidence="1">
    <location>
        <begin position="285"/>
        <end position="301"/>
    </location>
</feature>
<comment type="caution">
    <text evidence="3">The sequence shown here is derived from an EMBL/GenBank/DDBJ whole genome shotgun (WGS) entry which is preliminary data.</text>
</comment>
<proteinExistence type="predicted"/>
<evidence type="ECO:0000313" key="4">
    <source>
        <dbReference type="Proteomes" id="UP001231518"/>
    </source>
</evidence>
<keyword evidence="4" id="KW-1185">Reference proteome</keyword>
<feature type="compositionally biased region" description="Polar residues" evidence="1">
    <location>
        <begin position="29"/>
        <end position="47"/>
    </location>
</feature>
<organism evidence="3 4">
    <name type="scientific">Mythimna separata</name>
    <name type="common">Oriental armyworm</name>
    <name type="synonym">Pseudaletia separata</name>
    <dbReference type="NCBI Taxonomy" id="271217"/>
    <lineage>
        <taxon>Eukaryota</taxon>
        <taxon>Metazoa</taxon>
        <taxon>Ecdysozoa</taxon>
        <taxon>Arthropoda</taxon>
        <taxon>Hexapoda</taxon>
        <taxon>Insecta</taxon>
        <taxon>Pterygota</taxon>
        <taxon>Neoptera</taxon>
        <taxon>Endopterygota</taxon>
        <taxon>Lepidoptera</taxon>
        <taxon>Glossata</taxon>
        <taxon>Ditrysia</taxon>
        <taxon>Noctuoidea</taxon>
        <taxon>Noctuidae</taxon>
        <taxon>Noctuinae</taxon>
        <taxon>Hadenini</taxon>
        <taxon>Mythimna</taxon>
    </lineage>
</organism>
<feature type="domain" description="DUF4780" evidence="2">
    <location>
        <begin position="378"/>
        <end position="552"/>
    </location>
</feature>
<dbReference type="InterPro" id="IPR031961">
    <property type="entry name" value="DUF4780"/>
</dbReference>
<dbReference type="AlphaFoldDB" id="A0AAD7YMX4"/>